<proteinExistence type="predicted"/>
<organism evidence="1">
    <name type="scientific">Timema douglasi</name>
    <name type="common">Walking stick</name>
    <dbReference type="NCBI Taxonomy" id="61478"/>
    <lineage>
        <taxon>Eukaryota</taxon>
        <taxon>Metazoa</taxon>
        <taxon>Ecdysozoa</taxon>
        <taxon>Arthropoda</taxon>
        <taxon>Hexapoda</taxon>
        <taxon>Insecta</taxon>
        <taxon>Pterygota</taxon>
        <taxon>Neoptera</taxon>
        <taxon>Polyneoptera</taxon>
        <taxon>Phasmatodea</taxon>
        <taxon>Timematodea</taxon>
        <taxon>Timematoidea</taxon>
        <taxon>Timematidae</taxon>
        <taxon>Timema</taxon>
    </lineage>
</organism>
<name>A0A7R8ZEH5_TIMDO</name>
<dbReference type="EMBL" id="OA582050">
    <property type="protein sequence ID" value="CAD7206448.1"/>
    <property type="molecule type" value="Genomic_DNA"/>
</dbReference>
<gene>
    <name evidence="1" type="ORF">TDIB3V08_LOCUS12597</name>
</gene>
<reference evidence="1" key="1">
    <citation type="submission" date="2020-11" db="EMBL/GenBank/DDBJ databases">
        <authorList>
            <person name="Tran Van P."/>
        </authorList>
    </citation>
    <scope>NUCLEOTIDE SEQUENCE</scope>
</reference>
<protein>
    <submittedName>
        <fullName evidence="1">Uncharacterized protein</fullName>
    </submittedName>
</protein>
<sequence>MCCRPSADTAETSPSVSVCWVRTCLRGAKH</sequence>
<accession>A0A7R8ZEH5</accession>
<dbReference type="AlphaFoldDB" id="A0A7R8ZEH5"/>
<evidence type="ECO:0000313" key="1">
    <source>
        <dbReference type="EMBL" id="CAD7206448.1"/>
    </source>
</evidence>